<dbReference type="OrthoDB" id="982844at2"/>
<proteinExistence type="predicted"/>
<evidence type="ECO:0000313" key="1">
    <source>
        <dbReference type="EMBL" id="SIT03879.1"/>
    </source>
</evidence>
<dbReference type="KEGG" id="fln:FLA_3742"/>
<protein>
    <submittedName>
        <fullName evidence="1">Uncharacterized protein</fullName>
    </submittedName>
</protein>
<gene>
    <name evidence="1" type="ORF">SAMN05421788_10361</name>
</gene>
<name>A0A173MJX3_9BACT</name>
<dbReference type="Proteomes" id="UP000186917">
    <property type="component" value="Unassembled WGS sequence"/>
</dbReference>
<evidence type="ECO:0000313" key="2">
    <source>
        <dbReference type="Proteomes" id="UP000186917"/>
    </source>
</evidence>
<sequence>MTKDEFYKNYLEDPLLIEKNYITPEKIQQLKFHQSTGVKLLEIIKIAVDGCIDGESEAIIARKMNQNLNKESGL</sequence>
<dbReference type="RefSeq" id="WP_076378660.1">
    <property type="nucleotide sequence ID" value="NZ_AP017422.1"/>
</dbReference>
<accession>A0A173MJX3</accession>
<organism evidence="1 2">
    <name type="scientific">Filimonas lacunae</name>
    <dbReference type="NCBI Taxonomy" id="477680"/>
    <lineage>
        <taxon>Bacteria</taxon>
        <taxon>Pseudomonadati</taxon>
        <taxon>Bacteroidota</taxon>
        <taxon>Chitinophagia</taxon>
        <taxon>Chitinophagales</taxon>
        <taxon>Chitinophagaceae</taxon>
        <taxon>Filimonas</taxon>
    </lineage>
</organism>
<dbReference type="EMBL" id="FTOR01000003">
    <property type="protein sequence ID" value="SIT03879.1"/>
    <property type="molecule type" value="Genomic_DNA"/>
</dbReference>
<reference evidence="2" key="1">
    <citation type="submission" date="2017-01" db="EMBL/GenBank/DDBJ databases">
        <authorList>
            <person name="Varghese N."/>
            <person name="Submissions S."/>
        </authorList>
    </citation>
    <scope>NUCLEOTIDE SEQUENCE [LARGE SCALE GENOMIC DNA]</scope>
    <source>
        <strain evidence="2">DSM 21054</strain>
    </source>
</reference>
<keyword evidence="2" id="KW-1185">Reference proteome</keyword>
<dbReference type="AlphaFoldDB" id="A0A173MJX3"/>
<dbReference type="STRING" id="477680.SAMN05421788_10361"/>